<evidence type="ECO:0000313" key="2">
    <source>
        <dbReference type="EMBL" id="EYB90602.1"/>
    </source>
</evidence>
<protein>
    <recommendedName>
        <fullName evidence="1">PH-15 domain-containing protein</fullName>
    </recommendedName>
</protein>
<accession>A0A016SJR0</accession>
<proteinExistence type="predicted"/>
<dbReference type="InterPro" id="IPR040443">
    <property type="entry name" value="PH_15"/>
</dbReference>
<dbReference type="OrthoDB" id="5875557at2759"/>
<dbReference type="EMBL" id="JARK01001554">
    <property type="protein sequence ID" value="EYB90602.1"/>
    <property type="molecule type" value="Genomic_DNA"/>
</dbReference>
<keyword evidence="3" id="KW-1185">Reference proteome</keyword>
<evidence type="ECO:0000259" key="1">
    <source>
        <dbReference type="Pfam" id="PF17339"/>
    </source>
</evidence>
<gene>
    <name evidence="2" type="primary">Acey_s0218.g2438</name>
    <name evidence="2" type="ORF">Y032_0218g2438</name>
</gene>
<dbReference type="Pfam" id="PF17339">
    <property type="entry name" value="PH_15"/>
    <property type="match status" value="1"/>
</dbReference>
<comment type="caution">
    <text evidence="2">The sequence shown here is derived from an EMBL/GenBank/DDBJ whole genome shotgun (WGS) entry which is preliminary data.</text>
</comment>
<sequence length="303" mass="34800">MLCFKRYFNEPLPQQYEFCRQPGAMCGYVEKGISMSSWEKRLAIITAQGDLIIYKYYLLDIGPGLGFDLAVKTKIMPSKTGRSNKKNESISLSQIPSISENNSQGIKTINDVSDEDVDKMSMIDLITYIKGKVNDPSVEHLLEKLSEKVPKEISREVEAEKRARTVVISGIEEPAEGLRATERSRDLKAKVDEILDALDIDCNVSDVFRIGKPNGNRPRLVKLVFPSTFYWKKALANARLLRNAGFRGVFIRKSLTEEERRHEYELRQLARERNNGKAEREWVVYRSQLKHVSELPNRRPVNY</sequence>
<evidence type="ECO:0000313" key="3">
    <source>
        <dbReference type="Proteomes" id="UP000024635"/>
    </source>
</evidence>
<dbReference type="STRING" id="53326.A0A016SJR0"/>
<organism evidence="2 3">
    <name type="scientific">Ancylostoma ceylanicum</name>
    <dbReference type="NCBI Taxonomy" id="53326"/>
    <lineage>
        <taxon>Eukaryota</taxon>
        <taxon>Metazoa</taxon>
        <taxon>Ecdysozoa</taxon>
        <taxon>Nematoda</taxon>
        <taxon>Chromadorea</taxon>
        <taxon>Rhabditida</taxon>
        <taxon>Rhabditina</taxon>
        <taxon>Rhabditomorpha</taxon>
        <taxon>Strongyloidea</taxon>
        <taxon>Ancylostomatidae</taxon>
        <taxon>Ancylostomatinae</taxon>
        <taxon>Ancylostoma</taxon>
    </lineage>
</organism>
<feature type="domain" description="PH-15" evidence="1">
    <location>
        <begin position="12"/>
        <end position="64"/>
    </location>
</feature>
<dbReference type="Proteomes" id="UP000024635">
    <property type="component" value="Unassembled WGS sequence"/>
</dbReference>
<name>A0A016SJR0_9BILA</name>
<reference evidence="3" key="1">
    <citation type="journal article" date="2015" name="Nat. Genet.">
        <title>The genome and transcriptome of the zoonotic hookworm Ancylostoma ceylanicum identify infection-specific gene families.</title>
        <authorList>
            <person name="Schwarz E.M."/>
            <person name="Hu Y."/>
            <person name="Antoshechkin I."/>
            <person name="Miller M.M."/>
            <person name="Sternberg P.W."/>
            <person name="Aroian R.V."/>
        </authorList>
    </citation>
    <scope>NUCLEOTIDE SEQUENCE</scope>
    <source>
        <strain evidence="3">HY135</strain>
    </source>
</reference>
<dbReference type="AlphaFoldDB" id="A0A016SJR0"/>